<evidence type="ECO:0000313" key="4">
    <source>
        <dbReference type="Proteomes" id="UP000431401"/>
    </source>
</evidence>
<proteinExistence type="predicted"/>
<protein>
    <recommendedName>
        <fullName evidence="2">Amidohydrolase-related domain-containing protein</fullName>
    </recommendedName>
</protein>
<keyword evidence="1" id="KW-0456">Lyase</keyword>
<gene>
    <name evidence="3" type="ORF">NRB56_03560</name>
</gene>
<dbReference type="PANTHER" id="PTHR21240:SF28">
    <property type="entry name" value="ISO-OROTATE DECARBOXYLASE (EUROFUNG)"/>
    <property type="match status" value="1"/>
</dbReference>
<name>A0A7K0DG61_9NOCA</name>
<dbReference type="GO" id="GO:0016787">
    <property type="term" value="F:hydrolase activity"/>
    <property type="evidence" value="ECO:0007669"/>
    <property type="project" value="InterPro"/>
</dbReference>
<dbReference type="GO" id="GO:0016831">
    <property type="term" value="F:carboxy-lyase activity"/>
    <property type="evidence" value="ECO:0007669"/>
    <property type="project" value="InterPro"/>
</dbReference>
<dbReference type="PANTHER" id="PTHR21240">
    <property type="entry name" value="2-AMINO-3-CARBOXYLMUCONATE-6-SEMIALDEHYDE DECARBOXYLASE"/>
    <property type="match status" value="1"/>
</dbReference>
<dbReference type="InterPro" id="IPR032466">
    <property type="entry name" value="Metal_Hydrolase"/>
</dbReference>
<evidence type="ECO:0000313" key="3">
    <source>
        <dbReference type="EMBL" id="MQY24803.1"/>
    </source>
</evidence>
<sequence>MCLLPCRHGCGPNDREWELQLLDLPDGTRIPLIDASVHIFFRSNREFRNALREPYRSRGIPDVEMDWYGAPGGEYAPGTEGPNGEYPGSEPDVVGEHLFLERGVDVAVLHPMTRGVLPDRHLTSAILAAHNEMMVSNWLESGRYAERFRGTIRVCPDDISGAIREIRRWQGNPQIVQIGIPLQSRELYGKPQFWPLWEAAEEAGLPVAVHIETGSGVENPPTPSGHPRTYEQYASFMALNYIYHLMNMIAEGVFERFPRLRWVWADGAADMLTPFMWRMDTFGRPHLEQTPWAPQMPSAYLPEHVYFVQGAMDGPGDVEYAGEWFGFTGKENMVMFGSSYPHWQLGEAAKVPSALSGEQREKLLWRNAAGLYGIDIDTITTAGVR</sequence>
<evidence type="ECO:0000256" key="1">
    <source>
        <dbReference type="ARBA" id="ARBA00023239"/>
    </source>
</evidence>
<reference evidence="3 4" key="1">
    <citation type="submission" date="2019-10" db="EMBL/GenBank/DDBJ databases">
        <title>Nocardia macrotermitis sp. nov. and Nocardia aurantia sp. nov., isolated from the gut of fungus growing-termite Macrotermes natalensis.</title>
        <authorList>
            <person name="Benndorf R."/>
            <person name="Schwitalla J."/>
            <person name="Martin K."/>
            <person name="De Beer W."/>
            <person name="Kaster A.-K."/>
            <person name="Vollmers J."/>
            <person name="Poulsen M."/>
            <person name="Beemelmanns C."/>
        </authorList>
    </citation>
    <scope>NUCLEOTIDE SEQUENCE [LARGE SCALE GENOMIC DNA]</scope>
    <source>
        <strain evidence="3 4">RB56</strain>
    </source>
</reference>
<dbReference type="SUPFAM" id="SSF51556">
    <property type="entry name" value="Metallo-dependent hydrolases"/>
    <property type="match status" value="1"/>
</dbReference>
<dbReference type="Proteomes" id="UP000431401">
    <property type="component" value="Unassembled WGS sequence"/>
</dbReference>
<dbReference type="GO" id="GO:0005737">
    <property type="term" value="C:cytoplasm"/>
    <property type="evidence" value="ECO:0007669"/>
    <property type="project" value="TreeGrafter"/>
</dbReference>
<dbReference type="EMBL" id="WEGI01000001">
    <property type="protein sequence ID" value="MQY24803.1"/>
    <property type="molecule type" value="Genomic_DNA"/>
</dbReference>
<comment type="caution">
    <text evidence="3">The sequence shown here is derived from an EMBL/GenBank/DDBJ whole genome shotgun (WGS) entry which is preliminary data.</text>
</comment>
<dbReference type="Pfam" id="PF04909">
    <property type="entry name" value="Amidohydro_2"/>
    <property type="match status" value="1"/>
</dbReference>
<dbReference type="GO" id="GO:0019748">
    <property type="term" value="P:secondary metabolic process"/>
    <property type="evidence" value="ECO:0007669"/>
    <property type="project" value="TreeGrafter"/>
</dbReference>
<dbReference type="InterPro" id="IPR032465">
    <property type="entry name" value="ACMSD"/>
</dbReference>
<dbReference type="Gene3D" id="3.20.20.140">
    <property type="entry name" value="Metal-dependent hydrolases"/>
    <property type="match status" value="1"/>
</dbReference>
<evidence type="ECO:0000259" key="2">
    <source>
        <dbReference type="Pfam" id="PF04909"/>
    </source>
</evidence>
<dbReference type="InterPro" id="IPR006680">
    <property type="entry name" value="Amidohydro-rel"/>
</dbReference>
<organism evidence="3 4">
    <name type="scientific">Nocardia aurantia</name>
    <dbReference type="NCBI Taxonomy" id="2585199"/>
    <lineage>
        <taxon>Bacteria</taxon>
        <taxon>Bacillati</taxon>
        <taxon>Actinomycetota</taxon>
        <taxon>Actinomycetes</taxon>
        <taxon>Mycobacteriales</taxon>
        <taxon>Nocardiaceae</taxon>
        <taxon>Nocardia</taxon>
    </lineage>
</organism>
<dbReference type="AlphaFoldDB" id="A0A7K0DG61"/>
<keyword evidence="4" id="KW-1185">Reference proteome</keyword>
<feature type="domain" description="Amidohydrolase-related" evidence="2">
    <location>
        <begin position="80"/>
        <end position="374"/>
    </location>
</feature>
<accession>A0A7K0DG61</accession>